<keyword evidence="2" id="KW-0812">Transmembrane</keyword>
<keyword evidence="2" id="KW-1133">Transmembrane helix</keyword>
<keyword evidence="4" id="KW-1185">Reference proteome</keyword>
<feature type="compositionally biased region" description="Basic and acidic residues" evidence="1">
    <location>
        <begin position="140"/>
        <end position="159"/>
    </location>
</feature>
<protein>
    <recommendedName>
        <fullName evidence="5">LEM domain-containing protein</fullName>
    </recommendedName>
</protein>
<evidence type="ECO:0008006" key="5">
    <source>
        <dbReference type="Google" id="ProtNLM"/>
    </source>
</evidence>
<dbReference type="PANTHER" id="PTHR12019:SF22">
    <property type="entry name" value="LAMINA-ASSOCIATED POLYPEPTIDE 2, ISOFORMS BETA_GAMMA"/>
    <property type="match status" value="1"/>
</dbReference>
<sequence>MRGSCRGYWIQPRCLTRTAPTRPTSTLTARKMRRKRIIQVASAKTRARAVAVAVVTGSRRGQLGSKQVGRHSQDDENHYYPQCFIPSSRMRVKCGSPLVCIPLWDPDPRGDPSACADRPVVPGLESRSPHSSSRAAPESRSSRGCERRPWDREQAGVRRMDKCTMTGRSPLAGLGSSASRHQLKTPVPDFLTEMFPDADRTPTGISATRRRPIKGAAGRPVRYKYPDLPLSPASLERRELQRRLVPVWVQVLVFLGVAGLLYLVYGAMETGLENPFAALLENLSQGAELAEEEPPPLPEPQDVPANLLAEEY</sequence>
<gene>
    <name evidence="3" type="ORF">ANANG_G00228800</name>
</gene>
<dbReference type="Proteomes" id="UP001044222">
    <property type="component" value="Chromosome 12"/>
</dbReference>
<dbReference type="PANTHER" id="PTHR12019">
    <property type="entry name" value="LAMINA-ASSOCIATED POLYPEPTIDE THYMOPOIETIN"/>
    <property type="match status" value="1"/>
</dbReference>
<evidence type="ECO:0000256" key="1">
    <source>
        <dbReference type="SAM" id="MobiDB-lite"/>
    </source>
</evidence>
<evidence type="ECO:0000313" key="3">
    <source>
        <dbReference type="EMBL" id="KAG5838920.1"/>
    </source>
</evidence>
<feature type="compositionally biased region" description="Low complexity" evidence="1">
    <location>
        <begin position="125"/>
        <end position="139"/>
    </location>
</feature>
<dbReference type="InterPro" id="IPR051656">
    <property type="entry name" value="LEM_domain"/>
</dbReference>
<feature type="region of interest" description="Disordered" evidence="1">
    <location>
        <begin position="287"/>
        <end position="312"/>
    </location>
</feature>
<accession>A0A9D3RQE2</accession>
<proteinExistence type="predicted"/>
<feature type="transmembrane region" description="Helical" evidence="2">
    <location>
        <begin position="244"/>
        <end position="265"/>
    </location>
</feature>
<dbReference type="AlphaFoldDB" id="A0A9D3RQE2"/>
<keyword evidence="2" id="KW-0472">Membrane</keyword>
<evidence type="ECO:0000313" key="4">
    <source>
        <dbReference type="Proteomes" id="UP001044222"/>
    </source>
</evidence>
<dbReference type="EMBL" id="JAFIRN010000012">
    <property type="protein sequence ID" value="KAG5838920.1"/>
    <property type="molecule type" value="Genomic_DNA"/>
</dbReference>
<feature type="region of interest" description="Disordered" evidence="1">
    <location>
        <begin position="111"/>
        <end position="159"/>
    </location>
</feature>
<reference evidence="3" key="1">
    <citation type="submission" date="2021-01" db="EMBL/GenBank/DDBJ databases">
        <title>A chromosome-scale assembly of European eel, Anguilla anguilla.</title>
        <authorList>
            <person name="Henkel C."/>
            <person name="Jong-Raadsen S.A."/>
            <person name="Dufour S."/>
            <person name="Weltzien F.-A."/>
            <person name="Palstra A.P."/>
            <person name="Pelster B."/>
            <person name="Spaink H.P."/>
            <person name="Van Den Thillart G.E."/>
            <person name="Jansen H."/>
            <person name="Zahm M."/>
            <person name="Klopp C."/>
            <person name="Cedric C."/>
            <person name="Louis A."/>
            <person name="Berthelot C."/>
            <person name="Parey E."/>
            <person name="Roest Crollius H."/>
            <person name="Montfort J."/>
            <person name="Robinson-Rechavi M."/>
            <person name="Bucao C."/>
            <person name="Bouchez O."/>
            <person name="Gislard M."/>
            <person name="Lluch J."/>
            <person name="Milhes M."/>
            <person name="Lampietro C."/>
            <person name="Lopez Roques C."/>
            <person name="Donnadieu C."/>
            <person name="Braasch I."/>
            <person name="Desvignes T."/>
            <person name="Postlethwait J."/>
            <person name="Bobe J."/>
            <person name="Guiguen Y."/>
            <person name="Dirks R."/>
        </authorList>
    </citation>
    <scope>NUCLEOTIDE SEQUENCE</scope>
    <source>
        <strain evidence="3">Tag_6206</strain>
        <tissue evidence="3">Liver</tissue>
    </source>
</reference>
<organism evidence="3 4">
    <name type="scientific">Anguilla anguilla</name>
    <name type="common">European freshwater eel</name>
    <name type="synonym">Muraena anguilla</name>
    <dbReference type="NCBI Taxonomy" id="7936"/>
    <lineage>
        <taxon>Eukaryota</taxon>
        <taxon>Metazoa</taxon>
        <taxon>Chordata</taxon>
        <taxon>Craniata</taxon>
        <taxon>Vertebrata</taxon>
        <taxon>Euteleostomi</taxon>
        <taxon>Actinopterygii</taxon>
        <taxon>Neopterygii</taxon>
        <taxon>Teleostei</taxon>
        <taxon>Anguilliformes</taxon>
        <taxon>Anguillidae</taxon>
        <taxon>Anguilla</taxon>
    </lineage>
</organism>
<evidence type="ECO:0000256" key="2">
    <source>
        <dbReference type="SAM" id="Phobius"/>
    </source>
</evidence>
<name>A0A9D3RQE2_ANGAN</name>
<comment type="caution">
    <text evidence="3">The sequence shown here is derived from an EMBL/GenBank/DDBJ whole genome shotgun (WGS) entry which is preliminary data.</text>
</comment>